<name>A0AAE1NLB9_9EUCA</name>
<reference evidence="2" key="1">
    <citation type="submission" date="2023-11" db="EMBL/GenBank/DDBJ databases">
        <title>Genome assemblies of two species of porcelain crab, Petrolisthes cinctipes and Petrolisthes manimaculis (Anomura: Porcellanidae).</title>
        <authorList>
            <person name="Angst P."/>
        </authorList>
    </citation>
    <scope>NUCLEOTIDE SEQUENCE</scope>
    <source>
        <strain evidence="2">PB745_02</strain>
        <tissue evidence="2">Gill</tissue>
    </source>
</reference>
<dbReference type="Proteomes" id="UP001292094">
    <property type="component" value="Unassembled WGS sequence"/>
</dbReference>
<gene>
    <name evidence="2" type="ORF">Pmani_035593</name>
</gene>
<feature type="compositionally biased region" description="Gly residues" evidence="1">
    <location>
        <begin position="170"/>
        <end position="203"/>
    </location>
</feature>
<protein>
    <submittedName>
        <fullName evidence="2">Uncharacterized protein</fullName>
    </submittedName>
</protein>
<feature type="region of interest" description="Disordered" evidence="1">
    <location>
        <begin position="170"/>
        <end position="204"/>
    </location>
</feature>
<comment type="caution">
    <text evidence="2">The sequence shown here is derived from an EMBL/GenBank/DDBJ whole genome shotgun (WGS) entry which is preliminary data.</text>
</comment>
<sequence length="400" mass="43163">MSYNCIIDDGWYNPEWWLKCVPRPHLLDVLIQILSVGDGGEGTGDGGEGVGDGGEGVGDGGEGTSVSTSIIEDLLPDLCFSLPHRAQGCVTLLNSLSQKSVVWDKLEEGLIKKKYLPVEVTVAIYTARNTTLEKEVIRVMSLYANNTYNEDWWKKSWFTVTNFMSTLETGSGGSSGGGGGGDGGGGSGDGGNGDGGSGGGGGDNLASNSTHAVLSLINADSSKSAALNLSGKMNSLQTVKSSQNVTSIQKTGSLDNRINHWAESPVIEASVHSSTVFSMCLSLLFKILKDKHSISAVFASSDYFSRAFRIAKYNLFTLFPPHLQHLVYVLTLPLVSGLGDEYFQSDVRVSVVQEALREALRAENGMVMVKAVLCFFPFWLPVLQQRKFLDKYLLDWWCDS</sequence>
<organism evidence="2 3">
    <name type="scientific">Petrolisthes manimaculis</name>
    <dbReference type="NCBI Taxonomy" id="1843537"/>
    <lineage>
        <taxon>Eukaryota</taxon>
        <taxon>Metazoa</taxon>
        <taxon>Ecdysozoa</taxon>
        <taxon>Arthropoda</taxon>
        <taxon>Crustacea</taxon>
        <taxon>Multicrustacea</taxon>
        <taxon>Malacostraca</taxon>
        <taxon>Eumalacostraca</taxon>
        <taxon>Eucarida</taxon>
        <taxon>Decapoda</taxon>
        <taxon>Pleocyemata</taxon>
        <taxon>Anomura</taxon>
        <taxon>Galatheoidea</taxon>
        <taxon>Porcellanidae</taxon>
        <taxon>Petrolisthes</taxon>
    </lineage>
</organism>
<evidence type="ECO:0000313" key="3">
    <source>
        <dbReference type="Proteomes" id="UP001292094"/>
    </source>
</evidence>
<dbReference type="EMBL" id="JAWZYT010005111">
    <property type="protein sequence ID" value="KAK4291582.1"/>
    <property type="molecule type" value="Genomic_DNA"/>
</dbReference>
<keyword evidence="3" id="KW-1185">Reference proteome</keyword>
<evidence type="ECO:0000256" key="1">
    <source>
        <dbReference type="SAM" id="MobiDB-lite"/>
    </source>
</evidence>
<proteinExistence type="predicted"/>
<dbReference type="AlphaFoldDB" id="A0AAE1NLB9"/>
<feature type="region of interest" description="Disordered" evidence="1">
    <location>
        <begin position="40"/>
        <end position="62"/>
    </location>
</feature>
<evidence type="ECO:0000313" key="2">
    <source>
        <dbReference type="EMBL" id="KAK4291582.1"/>
    </source>
</evidence>
<accession>A0AAE1NLB9</accession>